<dbReference type="InterPro" id="IPR036086">
    <property type="entry name" value="ParB/Sulfiredoxin_sf"/>
</dbReference>
<keyword evidence="8" id="KW-1185">Reference proteome</keyword>
<name>C5T1J5_ACIDE</name>
<evidence type="ECO:0000259" key="6">
    <source>
        <dbReference type="SMART" id="SM00470"/>
    </source>
</evidence>
<proteinExistence type="inferred from homology"/>
<dbReference type="GO" id="GO:0008168">
    <property type="term" value="F:methyltransferase activity"/>
    <property type="evidence" value="ECO:0007669"/>
    <property type="project" value="UniProtKB-KW"/>
</dbReference>
<evidence type="ECO:0000256" key="5">
    <source>
        <dbReference type="SAM" id="MobiDB-lite"/>
    </source>
</evidence>
<dbReference type="PATRIC" id="fig|573060.9.peg.4430"/>
<gene>
    <name evidence="7" type="ORF">AcdelDRAFT_0775</name>
</gene>
<organism evidence="7 8">
    <name type="scientific">Acidovorax delafieldii 2AN</name>
    <dbReference type="NCBI Taxonomy" id="573060"/>
    <lineage>
        <taxon>Bacteria</taxon>
        <taxon>Pseudomonadati</taxon>
        <taxon>Pseudomonadota</taxon>
        <taxon>Betaproteobacteria</taxon>
        <taxon>Burkholderiales</taxon>
        <taxon>Comamonadaceae</taxon>
        <taxon>Acidovorax</taxon>
    </lineage>
</organism>
<evidence type="ECO:0000313" key="8">
    <source>
        <dbReference type="Proteomes" id="UP000003856"/>
    </source>
</evidence>
<dbReference type="Proteomes" id="UP000003856">
    <property type="component" value="Unassembled WGS sequence"/>
</dbReference>
<evidence type="ECO:0000313" key="7">
    <source>
        <dbReference type="EMBL" id="EER61663.1"/>
    </source>
</evidence>
<dbReference type="InterPro" id="IPR003115">
    <property type="entry name" value="ParB_N"/>
</dbReference>
<dbReference type="PANTHER" id="PTHR12829">
    <property type="entry name" value="N6-ADENOSINE-METHYLTRANSFERASE"/>
    <property type="match status" value="1"/>
</dbReference>
<feature type="domain" description="ParB-like N-terminal" evidence="6">
    <location>
        <begin position="24"/>
        <end position="105"/>
    </location>
</feature>
<dbReference type="OrthoDB" id="6258822at2"/>
<dbReference type="GO" id="GO:0032259">
    <property type="term" value="P:methylation"/>
    <property type="evidence" value="ECO:0007669"/>
    <property type="project" value="UniProtKB-KW"/>
</dbReference>
<evidence type="ECO:0000256" key="3">
    <source>
        <dbReference type="ARBA" id="ARBA00022691"/>
    </source>
</evidence>
<comment type="caution">
    <text evidence="7">The sequence shown here is derived from an EMBL/GenBank/DDBJ whole genome shotgun (WGS) entry which is preliminary data.</text>
</comment>
<dbReference type="InterPro" id="IPR029063">
    <property type="entry name" value="SAM-dependent_MTases_sf"/>
</dbReference>
<dbReference type="Gene3D" id="3.40.50.150">
    <property type="entry name" value="Vaccinia Virus protein VP39"/>
    <property type="match status" value="1"/>
</dbReference>
<reference evidence="7 8" key="1">
    <citation type="submission" date="2009-05" db="EMBL/GenBank/DDBJ databases">
        <title>The draft genome of Acidovorax delafieldii 2AN.</title>
        <authorList>
            <consortium name="US DOE Joint Genome Institute (JGI-PGF)"/>
            <person name="Lucas S."/>
            <person name="Copeland A."/>
            <person name="Lapidus A."/>
            <person name="Glavina del Rio T."/>
            <person name="Tice H."/>
            <person name="Bruce D."/>
            <person name="Goodwin L."/>
            <person name="Pitluck S."/>
            <person name="Larimer F."/>
            <person name="Land M.L."/>
            <person name="Hauser L."/>
            <person name="Shelobolina E.S."/>
            <person name="Picardal F."/>
            <person name="Roden E."/>
            <person name="Emerson D."/>
        </authorList>
    </citation>
    <scope>NUCLEOTIDE SEQUENCE [LARGE SCALE GENOMIC DNA]</scope>
    <source>
        <strain evidence="7 8">2AN</strain>
    </source>
</reference>
<evidence type="ECO:0000256" key="1">
    <source>
        <dbReference type="ARBA" id="ARBA00022603"/>
    </source>
</evidence>
<dbReference type="AlphaFoldDB" id="C5T1J5"/>
<dbReference type="SMART" id="SM00470">
    <property type="entry name" value="ParB"/>
    <property type="match status" value="1"/>
</dbReference>
<dbReference type="RefSeq" id="WP_005793581.1">
    <property type="nucleotide sequence ID" value="NZ_ACQT01000012.1"/>
</dbReference>
<feature type="region of interest" description="Disordered" evidence="5">
    <location>
        <begin position="1"/>
        <end position="23"/>
    </location>
</feature>
<keyword evidence="1" id="KW-0489">Methyltransferase</keyword>
<dbReference type="Gene3D" id="3.90.1530.10">
    <property type="entry name" value="Conserved hypothetical protein from pyrococcus furiosus pfu- 392566-001, ParB domain"/>
    <property type="match status" value="1"/>
</dbReference>
<protein>
    <submittedName>
        <fullName evidence="7">MT-A70 family protein</fullName>
    </submittedName>
</protein>
<dbReference type="EMBL" id="ACQT01000012">
    <property type="protein sequence ID" value="EER61663.1"/>
    <property type="molecule type" value="Genomic_DNA"/>
</dbReference>
<evidence type="ECO:0000256" key="2">
    <source>
        <dbReference type="ARBA" id="ARBA00022679"/>
    </source>
</evidence>
<evidence type="ECO:0000256" key="4">
    <source>
        <dbReference type="PROSITE-ProRule" id="PRU00489"/>
    </source>
</evidence>
<dbReference type="Pfam" id="PF05063">
    <property type="entry name" value="MT-A70"/>
    <property type="match status" value="1"/>
</dbReference>
<comment type="similarity">
    <text evidence="4">Belongs to the MT-A70-like family.</text>
</comment>
<dbReference type="InterPro" id="IPR007757">
    <property type="entry name" value="MT-A70-like"/>
</dbReference>
<accession>C5T1J5</accession>
<dbReference type="SUPFAM" id="SSF110849">
    <property type="entry name" value="ParB/Sulfiredoxin"/>
    <property type="match status" value="1"/>
</dbReference>
<sequence length="438" mass="47941">MPHTFSASSAASKQKPSSTAKSVTTYPLDPCVELFPAMNSDEFNALKQSIERNGQSEPILLFQGKVVDGRHRLKACQELGIEPKVETLSVKNYEQAKSMAFARNINRRNLTTGQRALMAAALCTRKPGQAKFSAATEPPLSQTQAADLFAVSRDSVQRAVKVYCDGGKELNRQLASGETTLNEAHVEVTGSKRIKDSVLLQAAKLVARHKEQESAKSRLARLNRQALLSQKNAALPTGKKYSLLLADPPWNYGMSNDRSASRMLPHNHYPTMSTDDICAMDVQSCVTKDAMLYLWCPASLLPEGLRVMQSWGFEYLTNWVWHKNGGKLTCAGGVAVAHHELLLVGKRGQGLTIASNKARESSVFAAPVTQHSAKPALVHERLERLYPSVVNRIEMFARNARSGWDAWGNQSQQSTAAVPVVQTTLQTGANDEAFAHAA</sequence>
<dbReference type="PROSITE" id="PS51143">
    <property type="entry name" value="MT_A70"/>
    <property type="match status" value="1"/>
</dbReference>
<keyword evidence="2" id="KW-0808">Transferase</keyword>
<feature type="compositionally biased region" description="Low complexity" evidence="5">
    <location>
        <begin position="1"/>
        <end position="22"/>
    </location>
</feature>
<keyword evidence="3" id="KW-0949">S-adenosyl-L-methionine</keyword>
<dbReference type="SUPFAM" id="SSF53335">
    <property type="entry name" value="S-adenosyl-L-methionine-dependent methyltransferases"/>
    <property type="match status" value="1"/>
</dbReference>
<dbReference type="PANTHER" id="PTHR12829:SF7">
    <property type="entry name" value="N6-ADENOSINE-METHYLTRANSFERASE CATALYTIC SUBUNIT"/>
    <property type="match status" value="1"/>
</dbReference>